<proteinExistence type="inferred from homology"/>
<keyword evidence="4 7" id="KW-0378">Hydrolase</keyword>
<dbReference type="InterPro" id="IPR011059">
    <property type="entry name" value="Metal-dep_hydrolase_composite"/>
</dbReference>
<feature type="active site" evidence="7">
    <location>
        <position position="305"/>
    </location>
</feature>
<feature type="binding site" evidence="7">
    <location>
        <position position="152"/>
    </location>
    <ligand>
        <name>Zn(2+)</name>
        <dbReference type="ChEBI" id="CHEBI:29105"/>
        <label>2</label>
    </ligand>
</feature>
<dbReference type="InterPro" id="IPR004722">
    <property type="entry name" value="DHOase"/>
</dbReference>
<accession>A0ABY5BPW4</accession>
<evidence type="ECO:0000256" key="4">
    <source>
        <dbReference type="ARBA" id="ARBA00022801"/>
    </source>
</evidence>
<dbReference type="SUPFAM" id="SSF51338">
    <property type="entry name" value="Composite domain of metallo-dependent hydrolases"/>
    <property type="match status" value="1"/>
</dbReference>
<dbReference type="InterPro" id="IPR050138">
    <property type="entry name" value="DHOase/Allantoinase_Hydrolase"/>
</dbReference>
<dbReference type="NCBIfam" id="TIGR00857">
    <property type="entry name" value="pyrC_multi"/>
    <property type="match status" value="1"/>
</dbReference>
<feature type="domain" description="Dihydroorotase catalytic" evidence="8">
    <location>
        <begin position="49"/>
        <end position="236"/>
    </location>
</feature>
<dbReference type="PROSITE" id="PS00483">
    <property type="entry name" value="DIHYDROOROTASE_2"/>
    <property type="match status" value="1"/>
</dbReference>
<dbReference type="EC" id="3.5.2.3" evidence="7"/>
<keyword evidence="5 7" id="KW-0862">Zinc</keyword>
<evidence type="ECO:0000256" key="7">
    <source>
        <dbReference type="HAMAP-Rule" id="MF_00220"/>
    </source>
</evidence>
<sequence>MMTQILLKNGQVYQERQLVPGDLLIVDGKIAAIGEHLEQPGQTVIDLTGKVILPGLVDVHVHFRDPGQTAKETVATGSAAAVQGGYTTVCAMPNVTPVPNTPAQLAKMVQANQEQGKVSVLQYAPVTVDETTEQLVDFAGMQAAGAIGFSNDGVGIQSAKTMYDAMVGIAKTGLPLAAHVEDHALMAGGVINAGPRAQALGLPGAVSVAETSQLARDLELARVTGVHYHVCHVSTARSVELIRRAKADGIHVTAEVSPHHLLLNDEMIQADDPLFKMNPPLRASTDAQALLAGLQDGTIDMIATDHAPHTKADKGTSFTDGAFGITGLETAFPLLYTKLVAPGTVSLADLLDWMSFNPSRIFSLPTAPKLHVGSVANLSLWDLEADRQLTVHDLRSKGTNTPFLGTHVVAEHVNTICAGQVVD</sequence>
<dbReference type="Proteomes" id="UP001056707">
    <property type="component" value="Chromosome"/>
</dbReference>
<protein>
    <recommendedName>
        <fullName evidence="7">Dihydroorotase</fullName>
        <shortName evidence="7">DHOase</shortName>
        <ecNumber evidence="7">3.5.2.3</ecNumber>
    </recommendedName>
</protein>
<name>A0ABY5BPW4_9LACO</name>
<evidence type="ECO:0000256" key="3">
    <source>
        <dbReference type="ARBA" id="ARBA00022723"/>
    </source>
</evidence>
<dbReference type="SUPFAM" id="SSF51556">
    <property type="entry name" value="Metallo-dependent hydrolases"/>
    <property type="match status" value="1"/>
</dbReference>
<feature type="binding site" evidence="7">
    <location>
        <position position="232"/>
    </location>
    <ligand>
        <name>Zn(2+)</name>
        <dbReference type="ChEBI" id="CHEBI:29105"/>
        <label>2</label>
    </ligand>
</feature>
<evidence type="ECO:0000256" key="6">
    <source>
        <dbReference type="ARBA" id="ARBA00022975"/>
    </source>
</evidence>
<evidence type="ECO:0000256" key="2">
    <source>
        <dbReference type="ARBA" id="ARBA00010286"/>
    </source>
</evidence>
<feature type="binding site" evidence="7">
    <location>
        <position position="309"/>
    </location>
    <ligand>
        <name>substrate</name>
    </ligand>
</feature>
<dbReference type="InterPro" id="IPR002195">
    <property type="entry name" value="Dihydroorotase_CS"/>
</dbReference>
<evidence type="ECO:0000313" key="9">
    <source>
        <dbReference type="EMBL" id="USS85103.1"/>
    </source>
</evidence>
<evidence type="ECO:0000256" key="1">
    <source>
        <dbReference type="ARBA" id="ARBA00002368"/>
    </source>
</evidence>
<comment type="similarity">
    <text evidence="2 7">Belongs to the metallo-dependent hydrolases superfamily. DHOase family. Class I DHOase subfamily.</text>
</comment>
<dbReference type="Gene3D" id="3.20.20.140">
    <property type="entry name" value="Metal-dependent hydrolases"/>
    <property type="match status" value="1"/>
</dbReference>
<keyword evidence="10" id="KW-1185">Reference proteome</keyword>
<dbReference type="CDD" id="cd01317">
    <property type="entry name" value="DHOase_IIa"/>
    <property type="match status" value="1"/>
</dbReference>
<feature type="binding site" evidence="7">
    <location>
        <position position="278"/>
    </location>
    <ligand>
        <name>substrate</name>
    </ligand>
</feature>
<comment type="catalytic activity">
    <reaction evidence="7">
        <text>(S)-dihydroorotate + H2O = N-carbamoyl-L-aspartate + H(+)</text>
        <dbReference type="Rhea" id="RHEA:24296"/>
        <dbReference type="ChEBI" id="CHEBI:15377"/>
        <dbReference type="ChEBI" id="CHEBI:15378"/>
        <dbReference type="ChEBI" id="CHEBI:30864"/>
        <dbReference type="ChEBI" id="CHEBI:32814"/>
        <dbReference type="EC" id="3.5.2.3"/>
    </reaction>
</comment>
<organism evidence="9 10">
    <name type="scientific">Fructilactobacillus myrtifloralis</name>
    <dbReference type="NCBI Taxonomy" id="2940301"/>
    <lineage>
        <taxon>Bacteria</taxon>
        <taxon>Bacillati</taxon>
        <taxon>Bacillota</taxon>
        <taxon>Bacilli</taxon>
        <taxon>Lactobacillales</taxon>
        <taxon>Lactobacillaceae</taxon>
        <taxon>Fructilactobacillus</taxon>
    </lineage>
</organism>
<dbReference type="EMBL" id="CP097116">
    <property type="protein sequence ID" value="USS85103.1"/>
    <property type="molecule type" value="Genomic_DNA"/>
</dbReference>
<dbReference type="Gene3D" id="2.30.40.10">
    <property type="entry name" value="Urease, subunit C, domain 1"/>
    <property type="match status" value="1"/>
</dbReference>
<comment type="function">
    <text evidence="1 7">Catalyzes the reversible cyclization of carbamoyl aspartate to dihydroorotate.</text>
</comment>
<reference evidence="9" key="1">
    <citation type="submission" date="2022-05" db="EMBL/GenBank/DDBJ databases">
        <authorList>
            <person name="Oliphant S.A."/>
            <person name="Watson-Haigh N.S."/>
            <person name="Sumby K.M."/>
            <person name="Gardner J.M."/>
            <person name="Jiranek V."/>
        </authorList>
    </citation>
    <scope>NUCLEOTIDE SEQUENCE</scope>
    <source>
        <strain evidence="9">KI16_H9</strain>
    </source>
</reference>
<feature type="binding site" evidence="7">
    <location>
        <position position="62"/>
    </location>
    <ligand>
        <name>Zn(2+)</name>
        <dbReference type="ChEBI" id="CHEBI:29105"/>
        <label>1</label>
    </ligand>
</feature>
<dbReference type="InterPro" id="IPR032466">
    <property type="entry name" value="Metal_Hydrolase"/>
</dbReference>
<comment type="cofactor">
    <cofactor evidence="7">
        <name>Zn(2+)</name>
        <dbReference type="ChEBI" id="CHEBI:29105"/>
    </cofactor>
    <text evidence="7">Binds 2 Zn(2+) ions per subunit.</text>
</comment>
<dbReference type="RefSeq" id="WP_252749998.1">
    <property type="nucleotide sequence ID" value="NZ_CP097116.1"/>
</dbReference>
<feature type="binding site" evidence="7">
    <location>
        <position position="152"/>
    </location>
    <ligand>
        <name>Zn(2+)</name>
        <dbReference type="ChEBI" id="CHEBI:29105"/>
        <label>1</label>
    </ligand>
</feature>
<dbReference type="PANTHER" id="PTHR43668">
    <property type="entry name" value="ALLANTOINASE"/>
    <property type="match status" value="1"/>
</dbReference>
<feature type="binding site" evidence="7">
    <location>
        <begin position="323"/>
        <end position="324"/>
    </location>
    <ligand>
        <name>substrate</name>
    </ligand>
</feature>
<keyword evidence="3 7" id="KW-0479">Metal-binding</keyword>
<feature type="binding site" evidence="7">
    <location>
        <position position="94"/>
    </location>
    <ligand>
        <name>substrate</name>
    </ligand>
</feature>
<feature type="binding site" evidence="7">
    <location>
        <begin position="62"/>
        <end position="64"/>
    </location>
    <ligand>
        <name>substrate</name>
    </ligand>
</feature>
<dbReference type="HAMAP" id="MF_00220_B">
    <property type="entry name" value="PyrC_classI_B"/>
    <property type="match status" value="1"/>
</dbReference>
<dbReference type="PROSITE" id="PS00482">
    <property type="entry name" value="DIHYDROOROTASE_1"/>
    <property type="match status" value="1"/>
</dbReference>
<dbReference type="PANTHER" id="PTHR43668:SF2">
    <property type="entry name" value="ALLANTOINASE"/>
    <property type="match status" value="1"/>
</dbReference>
<evidence type="ECO:0000313" key="10">
    <source>
        <dbReference type="Proteomes" id="UP001056707"/>
    </source>
</evidence>
<dbReference type="Pfam" id="PF12890">
    <property type="entry name" value="DHOase"/>
    <property type="match status" value="1"/>
</dbReference>
<evidence type="ECO:0000256" key="5">
    <source>
        <dbReference type="ARBA" id="ARBA00022833"/>
    </source>
</evidence>
<evidence type="ECO:0000259" key="8">
    <source>
        <dbReference type="Pfam" id="PF12890"/>
    </source>
</evidence>
<feature type="binding site" evidence="7">
    <location>
        <position position="60"/>
    </location>
    <ligand>
        <name>Zn(2+)</name>
        <dbReference type="ChEBI" id="CHEBI:29105"/>
        <label>1</label>
    </ligand>
</feature>
<feature type="binding site" evidence="7">
    <location>
        <position position="179"/>
    </location>
    <ligand>
        <name>Zn(2+)</name>
        <dbReference type="ChEBI" id="CHEBI:29105"/>
        <label>2</label>
    </ligand>
</feature>
<feature type="binding site" evidence="7">
    <location>
        <position position="305"/>
    </location>
    <ligand>
        <name>Zn(2+)</name>
        <dbReference type="ChEBI" id="CHEBI:29105"/>
        <label>1</label>
    </ligand>
</feature>
<keyword evidence="6 7" id="KW-0665">Pyrimidine biosynthesis</keyword>
<gene>
    <name evidence="7" type="primary">pyrC</name>
    <name evidence="9" type="ORF">M3M35_00045</name>
</gene>
<dbReference type="InterPro" id="IPR024403">
    <property type="entry name" value="DHOase_cat"/>
</dbReference>
<comment type="pathway">
    <text evidence="7">Pyrimidine metabolism; UMP biosynthesis via de novo pathway; (S)-dihydroorotate from bicarbonate: step 3/3.</text>
</comment>